<proteinExistence type="predicted"/>
<organism evidence="2 3">
    <name type="scientific">Lactuca saligna</name>
    <name type="common">Willowleaf lettuce</name>
    <dbReference type="NCBI Taxonomy" id="75948"/>
    <lineage>
        <taxon>Eukaryota</taxon>
        <taxon>Viridiplantae</taxon>
        <taxon>Streptophyta</taxon>
        <taxon>Embryophyta</taxon>
        <taxon>Tracheophyta</taxon>
        <taxon>Spermatophyta</taxon>
        <taxon>Magnoliopsida</taxon>
        <taxon>eudicotyledons</taxon>
        <taxon>Gunneridae</taxon>
        <taxon>Pentapetalae</taxon>
        <taxon>asterids</taxon>
        <taxon>campanulids</taxon>
        <taxon>Asterales</taxon>
        <taxon>Asteraceae</taxon>
        <taxon>Cichorioideae</taxon>
        <taxon>Cichorieae</taxon>
        <taxon>Lactucinae</taxon>
        <taxon>Lactuca</taxon>
    </lineage>
</organism>
<accession>A0AA35V7A0</accession>
<dbReference type="EMBL" id="OX465086">
    <property type="protein sequence ID" value="CAI9266165.1"/>
    <property type="molecule type" value="Genomic_DNA"/>
</dbReference>
<evidence type="ECO:0000256" key="1">
    <source>
        <dbReference type="SAM" id="MobiDB-lite"/>
    </source>
</evidence>
<dbReference type="AlphaFoldDB" id="A0AA35V7A0"/>
<keyword evidence="3" id="KW-1185">Reference proteome</keyword>
<feature type="region of interest" description="Disordered" evidence="1">
    <location>
        <begin position="42"/>
        <end position="69"/>
    </location>
</feature>
<gene>
    <name evidence="2" type="ORF">LSALG_LOCUS6735</name>
</gene>
<feature type="compositionally biased region" description="Basic and acidic residues" evidence="1">
    <location>
        <begin position="52"/>
        <end position="61"/>
    </location>
</feature>
<evidence type="ECO:0000313" key="2">
    <source>
        <dbReference type="EMBL" id="CAI9266165.1"/>
    </source>
</evidence>
<name>A0AA35V7A0_LACSI</name>
<dbReference type="Proteomes" id="UP001177003">
    <property type="component" value="Chromosome 0"/>
</dbReference>
<protein>
    <submittedName>
        <fullName evidence="2">Uncharacterized protein</fullName>
    </submittedName>
</protein>
<evidence type="ECO:0000313" key="3">
    <source>
        <dbReference type="Proteomes" id="UP001177003"/>
    </source>
</evidence>
<sequence length="197" mass="22919">MPIPPTLVSANDELFEDEEKPIGEEEQHDVVFDVLPIDSSPYPDSSSYQDLAETHVEDPTESKTITTHRKSIRVSSYKRATSPPLSSISSKKTYPTLKWTPELDEWIREESSGFYDVRCDHIPEDPMDKVISILVLQVVEHRDRICQVEDDRDSLTKEIRLIAGRVKGLENRRNIDEIWILHIYDHLEETHYVVQYQ</sequence>
<reference evidence="2" key="1">
    <citation type="submission" date="2023-04" db="EMBL/GenBank/DDBJ databases">
        <authorList>
            <person name="Vijverberg K."/>
            <person name="Xiong W."/>
            <person name="Schranz E."/>
        </authorList>
    </citation>
    <scope>NUCLEOTIDE SEQUENCE</scope>
</reference>
<feature type="region of interest" description="Disordered" evidence="1">
    <location>
        <begin position="1"/>
        <end position="27"/>
    </location>
</feature>